<accession>A0A2H5Y8P1</accession>
<evidence type="ECO:0000313" key="3">
    <source>
        <dbReference type="EMBL" id="GBD09824.1"/>
    </source>
</evidence>
<proteinExistence type="predicted"/>
<dbReference type="AlphaFoldDB" id="A0A2H5Y8P1"/>
<dbReference type="InterPro" id="IPR002881">
    <property type="entry name" value="DUF58"/>
</dbReference>
<evidence type="ECO:0000313" key="4">
    <source>
        <dbReference type="Proteomes" id="UP000236642"/>
    </source>
</evidence>
<dbReference type="EMBL" id="BEHY01000071">
    <property type="protein sequence ID" value="GBD09824.1"/>
    <property type="molecule type" value="Genomic_DNA"/>
</dbReference>
<organism evidence="3 4">
    <name type="scientific">Candidatus Thermoflexus japonica</name>
    <dbReference type="NCBI Taxonomy" id="2035417"/>
    <lineage>
        <taxon>Bacteria</taxon>
        <taxon>Bacillati</taxon>
        <taxon>Chloroflexota</taxon>
        <taxon>Thermoflexia</taxon>
        <taxon>Thermoflexales</taxon>
        <taxon>Thermoflexaceae</taxon>
        <taxon>Thermoflexus</taxon>
    </lineage>
</organism>
<name>A0A2H5Y8P1_9CHLR</name>
<comment type="caution">
    <text evidence="3">The sequence shown here is derived from an EMBL/GenBank/DDBJ whole genome shotgun (WGS) entry which is preliminary data.</text>
</comment>
<protein>
    <recommendedName>
        <fullName evidence="2">DUF58 domain-containing protein</fullName>
    </recommendedName>
</protein>
<keyword evidence="1" id="KW-0812">Transmembrane</keyword>
<evidence type="ECO:0000259" key="2">
    <source>
        <dbReference type="Pfam" id="PF01882"/>
    </source>
</evidence>
<evidence type="ECO:0000256" key="1">
    <source>
        <dbReference type="SAM" id="Phobius"/>
    </source>
</evidence>
<dbReference type="Proteomes" id="UP000236642">
    <property type="component" value="Unassembled WGS sequence"/>
</dbReference>
<reference evidence="4" key="1">
    <citation type="submission" date="2017-09" db="EMBL/GenBank/DDBJ databases">
        <title>Metaegenomics of thermophilic ammonia-oxidizing enrichment culture.</title>
        <authorList>
            <person name="Kato S."/>
            <person name="Suzuki K."/>
        </authorList>
    </citation>
    <scope>NUCLEOTIDE SEQUENCE [LARGE SCALE GENOMIC DNA]</scope>
</reference>
<keyword evidence="1" id="KW-1133">Transmembrane helix</keyword>
<feature type="transmembrane region" description="Helical" evidence="1">
    <location>
        <begin position="55"/>
        <end position="75"/>
    </location>
</feature>
<dbReference type="Pfam" id="PF01882">
    <property type="entry name" value="DUF58"/>
    <property type="match status" value="1"/>
</dbReference>
<feature type="domain" description="DUF58" evidence="2">
    <location>
        <begin position="216"/>
        <end position="337"/>
    </location>
</feature>
<keyword evidence="1" id="KW-0472">Membrane</keyword>
<dbReference type="PANTHER" id="PTHR34351">
    <property type="entry name" value="SLR1927 PROTEIN-RELATED"/>
    <property type="match status" value="1"/>
</dbReference>
<sequence>MTALPSWRPSQPPPPERPILRWALRPRARGLLLLTVIVSLAAMITGRSILYNLTYLLLALLLLSFVWAWSAVRDLEIRRIPRSRRNTVGGFFEETLVLRNTGFFPKIWLEVRDGSTLPGHRASFVLDNLGRGRERLWTVRTRCLRRGLYRLGPLTLIGTDPFGLFEATLQLVETDEVLIYPPILPIGRLGLPAGFWRGTEAARQRTPEVTPNAGGVREYQPGDAFHRIHWPSTARRERFMVKEFDQEPAADVWIVLDMMADVHIRQPDQEEGEWLARRPALLPLSTEEYAIALAASLAAYLLRHERMVGILAYGSRRLLLPPHRGEGQLERLLEGLALLRAYGEVPFHQVLQSHALRMARGSILILITPSGDPRWAMAARSLDSHGIRVAAMVLEAASFGGPEISSRVLPLLKSAGIPVAMIRAGEPFASALERLGSP</sequence>
<dbReference type="PANTHER" id="PTHR34351:SF2">
    <property type="entry name" value="DUF58 DOMAIN-CONTAINING PROTEIN"/>
    <property type="match status" value="1"/>
</dbReference>
<gene>
    <name evidence="3" type="ORF">HRbin22_02085</name>
</gene>